<dbReference type="SFLD" id="SFLDS00003">
    <property type="entry name" value="Haloacid_Dehalogenase"/>
    <property type="match status" value="1"/>
</dbReference>
<dbReference type="KEGG" id="tfa:BW733_14540"/>
<dbReference type="PANTHER" id="PTHR18901">
    <property type="entry name" value="2-DEOXYGLUCOSE-6-PHOSPHATE PHOSPHATASE 2"/>
    <property type="match status" value="1"/>
</dbReference>
<evidence type="ECO:0008006" key="4">
    <source>
        <dbReference type="Google" id="ProtNLM"/>
    </source>
</evidence>
<dbReference type="SUPFAM" id="SSF56784">
    <property type="entry name" value="HAD-like"/>
    <property type="match status" value="1"/>
</dbReference>
<dbReference type="EMBL" id="CP019607">
    <property type="protein sequence ID" value="AQP51862.1"/>
    <property type="molecule type" value="Genomic_DNA"/>
</dbReference>
<sequence>MPDAIIFDLDGTLADTETVWDGVRQGMAADAGIEWPEGATQAMMGMSTGEWSRFLAEEVGLPYPPEEVARLTIEQMAEHYREGITLLPGAIESVRRMAARYPLAIASSSPRVLIDTFIEVFGIDDVIEVCVSTEEVDRGKPAPDGFIKACALLGVDPRRTIAIEDSTNGIASALAAGMTVVAVPPHFHPPSAELLEKTTVLQTLDELTVDLVEELIPSPPAPVGDTGGKGSPGDIAEL</sequence>
<organism evidence="2 3">
    <name type="scientific">Tessaracoccus flavescens</name>
    <dbReference type="NCBI Taxonomy" id="399497"/>
    <lineage>
        <taxon>Bacteria</taxon>
        <taxon>Bacillati</taxon>
        <taxon>Actinomycetota</taxon>
        <taxon>Actinomycetes</taxon>
        <taxon>Propionibacteriales</taxon>
        <taxon>Propionibacteriaceae</taxon>
        <taxon>Tessaracoccus</taxon>
    </lineage>
</organism>
<dbReference type="RefSeq" id="WP_077351550.1">
    <property type="nucleotide sequence ID" value="NZ_CP019607.1"/>
</dbReference>
<evidence type="ECO:0000313" key="2">
    <source>
        <dbReference type="EMBL" id="AQP51862.1"/>
    </source>
</evidence>
<accession>A0A1Q2D0K7</accession>
<dbReference type="InterPro" id="IPR041492">
    <property type="entry name" value="HAD_2"/>
</dbReference>
<keyword evidence="3" id="KW-1185">Reference proteome</keyword>
<dbReference type="PANTHER" id="PTHR18901:SF38">
    <property type="entry name" value="PSEUDOURIDINE-5'-PHOSPHATASE"/>
    <property type="match status" value="1"/>
</dbReference>
<dbReference type="Pfam" id="PF13419">
    <property type="entry name" value="HAD_2"/>
    <property type="match status" value="1"/>
</dbReference>
<reference evidence="2 3" key="1">
    <citation type="journal article" date="2008" name="Int. J. Syst. Evol. Microbiol.">
        <title>Tessaracoccus flavescens sp. nov., isolated from marine sediment.</title>
        <authorList>
            <person name="Lee D.W."/>
            <person name="Lee S.D."/>
        </authorList>
    </citation>
    <scope>NUCLEOTIDE SEQUENCE [LARGE SCALE GENOMIC DNA]</scope>
    <source>
        <strain evidence="2 3">SST-39T</strain>
    </source>
</reference>
<proteinExistence type="predicted"/>
<dbReference type="NCBIfam" id="TIGR01509">
    <property type="entry name" value="HAD-SF-IA-v3"/>
    <property type="match status" value="1"/>
</dbReference>
<feature type="region of interest" description="Disordered" evidence="1">
    <location>
        <begin position="216"/>
        <end position="238"/>
    </location>
</feature>
<dbReference type="Gene3D" id="3.40.50.1000">
    <property type="entry name" value="HAD superfamily/HAD-like"/>
    <property type="match status" value="1"/>
</dbReference>
<dbReference type="InterPro" id="IPR023198">
    <property type="entry name" value="PGP-like_dom2"/>
</dbReference>
<dbReference type="InterPro" id="IPR006439">
    <property type="entry name" value="HAD-SF_hydro_IA"/>
</dbReference>
<dbReference type="Proteomes" id="UP000188235">
    <property type="component" value="Chromosome"/>
</dbReference>
<dbReference type="InterPro" id="IPR036412">
    <property type="entry name" value="HAD-like_sf"/>
</dbReference>
<dbReference type="CDD" id="cd07505">
    <property type="entry name" value="HAD_BPGM-like"/>
    <property type="match status" value="1"/>
</dbReference>
<dbReference type="SFLD" id="SFLDG01129">
    <property type="entry name" value="C1.5:_HAD__Beta-PGM__Phosphata"/>
    <property type="match status" value="1"/>
</dbReference>
<name>A0A1Q2D0K7_9ACTN</name>
<dbReference type="SFLD" id="SFLDG01135">
    <property type="entry name" value="C1.5.6:_HAD__Beta-PGM__Phospha"/>
    <property type="match status" value="1"/>
</dbReference>
<dbReference type="AlphaFoldDB" id="A0A1Q2D0K7"/>
<dbReference type="OrthoDB" id="9797743at2"/>
<evidence type="ECO:0000313" key="3">
    <source>
        <dbReference type="Proteomes" id="UP000188235"/>
    </source>
</evidence>
<dbReference type="InterPro" id="IPR023214">
    <property type="entry name" value="HAD_sf"/>
</dbReference>
<dbReference type="Gene3D" id="1.10.150.240">
    <property type="entry name" value="Putative phosphatase, domain 2"/>
    <property type="match status" value="1"/>
</dbReference>
<evidence type="ECO:0000256" key="1">
    <source>
        <dbReference type="SAM" id="MobiDB-lite"/>
    </source>
</evidence>
<protein>
    <recommendedName>
        <fullName evidence="4">HAD family hydrolase</fullName>
    </recommendedName>
</protein>
<gene>
    <name evidence="2" type="ORF">BW733_14540</name>
</gene>